<accession>A0A1Y3BHD5</accession>
<evidence type="ECO:0000256" key="5">
    <source>
        <dbReference type="ARBA" id="ARBA00022842"/>
    </source>
</evidence>
<evidence type="ECO:0000256" key="3">
    <source>
        <dbReference type="ARBA" id="ARBA00022448"/>
    </source>
</evidence>
<protein>
    <recommendedName>
        <fullName evidence="10">SLC41A/MgtE integral membrane domain-containing protein</fullName>
    </recommendedName>
</protein>
<comment type="similarity">
    <text evidence="2">Belongs to the SLC41A transporter family.</text>
</comment>
<evidence type="ECO:0000256" key="8">
    <source>
        <dbReference type="ARBA" id="ARBA00023136"/>
    </source>
</evidence>
<comment type="subcellular location">
    <subcellularLocation>
        <location evidence="1">Membrane</location>
        <topology evidence="1">Multi-pass membrane protein</topology>
    </subcellularLocation>
</comment>
<evidence type="ECO:0000313" key="12">
    <source>
        <dbReference type="Proteomes" id="UP000194236"/>
    </source>
</evidence>
<feature type="transmembrane region" description="Helical" evidence="9">
    <location>
        <begin position="302"/>
        <end position="328"/>
    </location>
</feature>
<dbReference type="Pfam" id="PF01769">
    <property type="entry name" value="MgtE"/>
    <property type="match status" value="1"/>
</dbReference>
<evidence type="ECO:0000256" key="7">
    <source>
        <dbReference type="ARBA" id="ARBA00023065"/>
    </source>
</evidence>
<dbReference type="Proteomes" id="UP000194236">
    <property type="component" value="Unassembled WGS sequence"/>
</dbReference>
<dbReference type="PANTHER" id="PTHR16228">
    <property type="entry name" value="DIVALENT CATION TRANSPORTER SOLUTE CARRIER FAMILY 41"/>
    <property type="match status" value="1"/>
</dbReference>
<dbReference type="EMBL" id="MUJZ01018706">
    <property type="protein sequence ID" value="OTF80340.1"/>
    <property type="molecule type" value="Genomic_DNA"/>
</dbReference>
<dbReference type="GO" id="GO:0008324">
    <property type="term" value="F:monoatomic cation transmembrane transporter activity"/>
    <property type="evidence" value="ECO:0007669"/>
    <property type="project" value="InterPro"/>
</dbReference>
<feature type="non-terminal residue" evidence="11">
    <location>
        <position position="399"/>
    </location>
</feature>
<dbReference type="SUPFAM" id="SSF161093">
    <property type="entry name" value="MgtE membrane domain-like"/>
    <property type="match status" value="1"/>
</dbReference>
<evidence type="ECO:0000256" key="6">
    <source>
        <dbReference type="ARBA" id="ARBA00022989"/>
    </source>
</evidence>
<sequence>MESCNSRQVLLNKSFSTTTANSSDFDDEYQTSSKINNNINNGDGDSIPQICLDNYGSTDVTDGGAGISYTTTSNGMARFFIGDNDETTVSSQRLNLTKLANFQEFDKSSCSFNEDDDDDIDHPHMATIKQSNTESTIIMMDQSPSSSPIPTDPYDGMILTQGNTTISNDDHIDMMNERLHFITNWPDNFGRSDLPVINGVGHTDKHFNDDDGDGDENHHNGIGSSWQIFMAVMIAASGNFIAGLILDNSKSWNVFLFTPELYYLVPILLSLKGNLEMTMVARLSTLANMGMLRSLRRVARILLYNISLVQTQAIVVSFLASIVTLLALKMEGESNIDLPIIDDTGIISEHHSSIINNNNMSKIEQLQHLHGDGTALARKCLLIFSTSLATANLACLLSS</sequence>
<dbReference type="OrthoDB" id="5791097at2759"/>
<keyword evidence="12" id="KW-1185">Reference proteome</keyword>
<dbReference type="PANTHER" id="PTHR16228:SF21">
    <property type="entry name" value="SLC41A_MGTE INTEGRAL MEMBRANE DOMAIN-CONTAINING PROTEIN"/>
    <property type="match status" value="1"/>
</dbReference>
<dbReference type="GO" id="GO:0005886">
    <property type="term" value="C:plasma membrane"/>
    <property type="evidence" value="ECO:0007669"/>
    <property type="project" value="TreeGrafter"/>
</dbReference>
<dbReference type="InterPro" id="IPR036739">
    <property type="entry name" value="SLC41_membr_dom_sf"/>
</dbReference>
<keyword evidence="5" id="KW-0460">Magnesium</keyword>
<dbReference type="Gene3D" id="1.10.357.20">
    <property type="entry name" value="SLC41 divalent cation transporters, integral membrane domain"/>
    <property type="match status" value="1"/>
</dbReference>
<evidence type="ECO:0000256" key="1">
    <source>
        <dbReference type="ARBA" id="ARBA00004141"/>
    </source>
</evidence>
<organism evidence="11 12">
    <name type="scientific">Euroglyphus maynei</name>
    <name type="common">Mayne's house dust mite</name>
    <dbReference type="NCBI Taxonomy" id="6958"/>
    <lineage>
        <taxon>Eukaryota</taxon>
        <taxon>Metazoa</taxon>
        <taxon>Ecdysozoa</taxon>
        <taxon>Arthropoda</taxon>
        <taxon>Chelicerata</taxon>
        <taxon>Arachnida</taxon>
        <taxon>Acari</taxon>
        <taxon>Acariformes</taxon>
        <taxon>Sarcoptiformes</taxon>
        <taxon>Astigmata</taxon>
        <taxon>Psoroptidia</taxon>
        <taxon>Analgoidea</taxon>
        <taxon>Pyroglyphidae</taxon>
        <taxon>Pyroglyphinae</taxon>
        <taxon>Euroglyphus</taxon>
    </lineage>
</organism>
<gene>
    <name evidence="11" type="ORF">BLA29_006200</name>
</gene>
<evidence type="ECO:0000256" key="4">
    <source>
        <dbReference type="ARBA" id="ARBA00022692"/>
    </source>
</evidence>
<feature type="transmembrane region" description="Helical" evidence="9">
    <location>
        <begin position="261"/>
        <end position="281"/>
    </location>
</feature>
<dbReference type="InterPro" id="IPR006667">
    <property type="entry name" value="SLC41_membr_dom"/>
</dbReference>
<dbReference type="InterPro" id="IPR045349">
    <property type="entry name" value="SLC41A1-3"/>
</dbReference>
<evidence type="ECO:0000313" key="11">
    <source>
        <dbReference type="EMBL" id="OTF80340.1"/>
    </source>
</evidence>
<reference evidence="11 12" key="1">
    <citation type="submission" date="2017-03" db="EMBL/GenBank/DDBJ databases">
        <title>Genome Survey of Euroglyphus maynei.</title>
        <authorList>
            <person name="Arlian L.G."/>
            <person name="Morgan M.S."/>
            <person name="Rider S.D."/>
        </authorList>
    </citation>
    <scope>NUCLEOTIDE SEQUENCE [LARGE SCALE GENOMIC DNA]</scope>
    <source>
        <strain evidence="11">Arlian Lab</strain>
        <tissue evidence="11">Whole body</tissue>
    </source>
</reference>
<feature type="domain" description="SLC41A/MgtE integral membrane" evidence="10">
    <location>
        <begin position="265"/>
        <end position="328"/>
    </location>
</feature>
<evidence type="ECO:0000259" key="10">
    <source>
        <dbReference type="Pfam" id="PF01769"/>
    </source>
</evidence>
<comment type="caution">
    <text evidence="11">The sequence shown here is derived from an EMBL/GenBank/DDBJ whole genome shotgun (WGS) entry which is preliminary data.</text>
</comment>
<name>A0A1Y3BHD5_EURMA</name>
<dbReference type="AlphaFoldDB" id="A0A1Y3BHD5"/>
<keyword evidence="4 9" id="KW-0812">Transmembrane</keyword>
<evidence type="ECO:0000256" key="9">
    <source>
        <dbReference type="SAM" id="Phobius"/>
    </source>
</evidence>
<evidence type="ECO:0000256" key="2">
    <source>
        <dbReference type="ARBA" id="ARBA00009749"/>
    </source>
</evidence>
<proteinExistence type="inferred from homology"/>
<keyword evidence="6 9" id="KW-1133">Transmembrane helix</keyword>
<keyword evidence="7" id="KW-0406">Ion transport</keyword>
<keyword evidence="8 9" id="KW-0472">Membrane</keyword>
<feature type="transmembrane region" description="Helical" evidence="9">
    <location>
        <begin position="228"/>
        <end position="246"/>
    </location>
</feature>
<keyword evidence="3" id="KW-0813">Transport</keyword>